<evidence type="ECO:0000313" key="1">
    <source>
        <dbReference type="EMBL" id="MDR6710859.1"/>
    </source>
</evidence>
<gene>
    <name evidence="1" type="ORF">J2W83_000449</name>
</gene>
<sequence length="163" mass="17936">MSSNRKPIRAVFPRKALRKEETAQTEISSLLSYALLILYVLASVSSTKDSMLLMPSKGIQLPLVSVTVSVVGFYFLSPLIVLAGHLVTLRRLPKMFAGLKLPKPKGASETLSRRTDLAMLMCLLSAGPATLLYILTKFTAYQSPFLFVIQVASLYCKRPVDTP</sequence>
<proteinExistence type="predicted"/>
<protein>
    <submittedName>
        <fullName evidence="1">Uncharacterized protein</fullName>
    </submittedName>
</protein>
<reference evidence="1" key="1">
    <citation type="submission" date="2023-07" db="EMBL/GenBank/DDBJ databases">
        <title>Sorghum-associated microbial communities from plants grown in Nebraska, USA.</title>
        <authorList>
            <person name="Schachtman D."/>
        </authorList>
    </citation>
    <scope>NUCLEOTIDE SEQUENCE</scope>
    <source>
        <strain evidence="1">BE56</strain>
    </source>
</reference>
<dbReference type="EMBL" id="JAVDTH010000002">
    <property type="protein sequence ID" value="MDR6710859.1"/>
    <property type="molecule type" value="Genomic_DNA"/>
</dbReference>
<name>A0ACC6JXD6_9PSED</name>
<accession>A0ACC6JXD6</accession>
<dbReference type="Proteomes" id="UP001259587">
    <property type="component" value="Unassembled WGS sequence"/>
</dbReference>
<comment type="caution">
    <text evidence="1">The sequence shown here is derived from an EMBL/GenBank/DDBJ whole genome shotgun (WGS) entry which is preliminary data.</text>
</comment>
<keyword evidence="2" id="KW-1185">Reference proteome</keyword>
<organism evidence="1 2">
    <name type="scientific">Pseudomonas hunanensis</name>
    <dbReference type="NCBI Taxonomy" id="1247546"/>
    <lineage>
        <taxon>Bacteria</taxon>
        <taxon>Pseudomonadati</taxon>
        <taxon>Pseudomonadota</taxon>
        <taxon>Gammaproteobacteria</taxon>
        <taxon>Pseudomonadales</taxon>
        <taxon>Pseudomonadaceae</taxon>
        <taxon>Pseudomonas</taxon>
    </lineage>
</organism>
<evidence type="ECO:0000313" key="2">
    <source>
        <dbReference type="Proteomes" id="UP001259587"/>
    </source>
</evidence>